<evidence type="ECO:0000313" key="4">
    <source>
        <dbReference type="EMBL" id="HIV02328.1"/>
    </source>
</evidence>
<dbReference type="Gene3D" id="3.40.109.10">
    <property type="entry name" value="NADH Oxidase"/>
    <property type="match status" value="1"/>
</dbReference>
<proteinExistence type="inferred from homology"/>
<gene>
    <name evidence="4" type="ORF">IAC74_02040</name>
</gene>
<reference evidence="4" key="2">
    <citation type="journal article" date="2021" name="PeerJ">
        <title>Extensive microbial diversity within the chicken gut microbiome revealed by metagenomics and culture.</title>
        <authorList>
            <person name="Gilroy R."/>
            <person name="Ravi A."/>
            <person name="Getino M."/>
            <person name="Pursley I."/>
            <person name="Horton D.L."/>
            <person name="Alikhan N.F."/>
            <person name="Baker D."/>
            <person name="Gharbi K."/>
            <person name="Hall N."/>
            <person name="Watson M."/>
            <person name="Adriaenssens E.M."/>
            <person name="Foster-Nyarko E."/>
            <person name="Jarju S."/>
            <person name="Secka A."/>
            <person name="Antonio M."/>
            <person name="Oren A."/>
            <person name="Chaudhuri R.R."/>
            <person name="La Ragione R."/>
            <person name="Hildebrand F."/>
            <person name="Pallen M.J."/>
        </authorList>
    </citation>
    <scope>NUCLEOTIDE SEQUENCE</scope>
    <source>
        <strain evidence="4">4920</strain>
    </source>
</reference>
<keyword evidence="2" id="KW-0560">Oxidoreductase</keyword>
<feature type="domain" description="Nitroreductase" evidence="3">
    <location>
        <begin position="10"/>
        <end position="154"/>
    </location>
</feature>
<protein>
    <submittedName>
        <fullName evidence="4">Nitroreductase</fullName>
    </submittedName>
</protein>
<evidence type="ECO:0000256" key="2">
    <source>
        <dbReference type="ARBA" id="ARBA00023002"/>
    </source>
</evidence>
<dbReference type="SUPFAM" id="SSF55469">
    <property type="entry name" value="FMN-dependent nitroreductase-like"/>
    <property type="match status" value="1"/>
</dbReference>
<dbReference type="Pfam" id="PF00881">
    <property type="entry name" value="Nitroreductase"/>
    <property type="match status" value="1"/>
</dbReference>
<evidence type="ECO:0000256" key="1">
    <source>
        <dbReference type="ARBA" id="ARBA00007118"/>
    </source>
</evidence>
<dbReference type="Proteomes" id="UP000886743">
    <property type="component" value="Unassembled WGS sequence"/>
</dbReference>
<organism evidence="4 5">
    <name type="scientific">Candidatus Aphodoplasma excrementigallinarum</name>
    <dbReference type="NCBI Taxonomy" id="2840673"/>
    <lineage>
        <taxon>Bacteria</taxon>
        <taxon>Bacillati</taxon>
        <taxon>Bacillota</taxon>
        <taxon>Clostridia</taxon>
        <taxon>Eubacteriales</taxon>
        <taxon>Candidatus Aphodoplasma</taxon>
    </lineage>
</organism>
<evidence type="ECO:0000259" key="3">
    <source>
        <dbReference type="Pfam" id="PF00881"/>
    </source>
</evidence>
<reference evidence="4" key="1">
    <citation type="submission" date="2020-10" db="EMBL/GenBank/DDBJ databases">
        <authorList>
            <person name="Gilroy R."/>
        </authorList>
    </citation>
    <scope>NUCLEOTIDE SEQUENCE</scope>
    <source>
        <strain evidence="4">4920</strain>
    </source>
</reference>
<name>A0A9D1NH16_9FIRM</name>
<dbReference type="GO" id="GO:0016491">
    <property type="term" value="F:oxidoreductase activity"/>
    <property type="evidence" value="ECO:0007669"/>
    <property type="project" value="UniProtKB-KW"/>
</dbReference>
<dbReference type="AlphaFoldDB" id="A0A9D1NH16"/>
<dbReference type="EMBL" id="DVOF01000059">
    <property type="protein sequence ID" value="HIV02328.1"/>
    <property type="molecule type" value="Genomic_DNA"/>
</dbReference>
<comment type="caution">
    <text evidence="4">The sequence shown here is derived from an EMBL/GenBank/DDBJ whole genome shotgun (WGS) entry which is preliminary data.</text>
</comment>
<dbReference type="InterPro" id="IPR029479">
    <property type="entry name" value="Nitroreductase"/>
</dbReference>
<dbReference type="PANTHER" id="PTHR43673">
    <property type="entry name" value="NAD(P)H NITROREDUCTASE YDGI-RELATED"/>
    <property type="match status" value="1"/>
</dbReference>
<dbReference type="CDD" id="cd02136">
    <property type="entry name" value="PnbA_NfnB-like"/>
    <property type="match status" value="1"/>
</dbReference>
<accession>A0A9D1NH16</accession>
<dbReference type="PANTHER" id="PTHR43673:SF10">
    <property type="entry name" value="NADH DEHYDROGENASE_NAD(P)H NITROREDUCTASE XCC3605-RELATED"/>
    <property type="match status" value="1"/>
</dbReference>
<comment type="similarity">
    <text evidence="1">Belongs to the nitroreductase family.</text>
</comment>
<dbReference type="InterPro" id="IPR000415">
    <property type="entry name" value="Nitroreductase-like"/>
</dbReference>
<evidence type="ECO:0000313" key="5">
    <source>
        <dbReference type="Proteomes" id="UP000886743"/>
    </source>
</evidence>
<sequence>MKNEFLSLMKSRRSVRAYKPDAVPDEVLDAVLEAGTYAPTGRGRQSPTIIAVTSKKYREEIARLNAEVLGSSTDPYYGAPVVILVLADPAVNTFVEDGSCVLENMMLAAHALGLGTVWVHREREIFDGEKGKALLREWHLPETLRGVGAVALGYPSAPAGEAAERKPNYIVRV</sequence>